<feature type="compositionally biased region" description="Basic and acidic residues" evidence="1">
    <location>
        <begin position="541"/>
        <end position="555"/>
    </location>
</feature>
<dbReference type="SUPFAM" id="SSF50729">
    <property type="entry name" value="PH domain-like"/>
    <property type="match status" value="1"/>
</dbReference>
<evidence type="ECO:0008006" key="4">
    <source>
        <dbReference type="Google" id="ProtNLM"/>
    </source>
</evidence>
<feature type="region of interest" description="Disordered" evidence="1">
    <location>
        <begin position="1"/>
        <end position="240"/>
    </location>
</feature>
<dbReference type="Proteomes" id="UP000654913">
    <property type="component" value="Chromosome 4"/>
</dbReference>
<dbReference type="AlphaFoldDB" id="A0A7R7XQI0"/>
<evidence type="ECO:0000256" key="1">
    <source>
        <dbReference type="SAM" id="MobiDB-lite"/>
    </source>
</evidence>
<dbReference type="SUPFAM" id="SSF54236">
    <property type="entry name" value="Ubiquitin-like"/>
    <property type="match status" value="1"/>
</dbReference>
<feature type="compositionally biased region" description="Pro residues" evidence="1">
    <location>
        <begin position="732"/>
        <end position="741"/>
    </location>
</feature>
<dbReference type="GeneID" id="64975103"/>
<dbReference type="PANTHER" id="PTHR38700:SF1">
    <property type="entry name" value="PH DOMAIN-CONTAINING PROTEIN"/>
    <property type="match status" value="1"/>
</dbReference>
<feature type="region of interest" description="Disordered" evidence="1">
    <location>
        <begin position="758"/>
        <end position="785"/>
    </location>
</feature>
<feature type="region of interest" description="Disordered" evidence="1">
    <location>
        <begin position="732"/>
        <end position="751"/>
    </location>
</feature>
<feature type="region of interest" description="Disordered" evidence="1">
    <location>
        <begin position="637"/>
        <end position="662"/>
    </location>
</feature>
<reference evidence="2" key="2">
    <citation type="submission" date="2021-02" db="EMBL/GenBank/DDBJ databases">
        <title>Aspergillus puulaauensis MK2 genome sequence.</title>
        <authorList>
            <person name="Futagami T."/>
            <person name="Mori K."/>
            <person name="Kadooka C."/>
            <person name="Tanaka T."/>
        </authorList>
    </citation>
    <scope>NUCLEOTIDE SEQUENCE</scope>
    <source>
        <strain evidence="2">MK2</strain>
    </source>
</reference>
<feature type="compositionally biased region" description="Polar residues" evidence="1">
    <location>
        <begin position="643"/>
        <end position="659"/>
    </location>
</feature>
<dbReference type="EMBL" id="AP024446">
    <property type="protein sequence ID" value="BCS25098.1"/>
    <property type="molecule type" value="Genomic_DNA"/>
</dbReference>
<feature type="compositionally biased region" description="Polar residues" evidence="1">
    <location>
        <begin position="50"/>
        <end position="75"/>
    </location>
</feature>
<feature type="compositionally biased region" description="Basic and acidic residues" evidence="1">
    <location>
        <begin position="205"/>
        <end position="226"/>
    </location>
</feature>
<reference evidence="2" key="1">
    <citation type="submission" date="2021-01" db="EMBL/GenBank/DDBJ databases">
        <authorList>
            <consortium name="Aspergillus puulaauensis MK2 genome sequencing consortium"/>
            <person name="Kazuki M."/>
            <person name="Futagami T."/>
        </authorList>
    </citation>
    <scope>NUCLEOTIDE SEQUENCE</scope>
    <source>
        <strain evidence="2">MK2</strain>
    </source>
</reference>
<feature type="region of interest" description="Disordered" evidence="1">
    <location>
        <begin position="510"/>
        <end position="619"/>
    </location>
</feature>
<feature type="compositionally biased region" description="Pro residues" evidence="1">
    <location>
        <begin position="85"/>
        <end position="101"/>
    </location>
</feature>
<dbReference type="OrthoDB" id="6235964at2759"/>
<sequence>MATETQDYTGAGGQGPTPAKFSRYRSVRRAASSNATGMAPLNPSVPPVPTRQSASASGSQDVSDWTSGTSTTIKKSMSRYRRQKPPTPSSADGPPPPPLPLPTQQHPVPRVQPATAAVDGYSARRPSKDSQSVDSAKPRGRFMNAMRLDTRGRGLFGGNENTSSDTDHEERERDRQAAMDSLTGGGNESPTQPSSRQRPATRGRAATDREAHRTADNRRLVDDASNRRHSHKDVKRKSFKDTMKFSRAKEKTTKVPSVDNGPDTNAPAIFPGIDAPVSAVNAGERTVVVQYKKDSLKLSVSPSTSAHDILVSASRSISEIDPPRFILMESFNASGLERPLRQYEYVREVMNSWAHDAENTLIIVPAPSIEALDFLDAQNVPTKPPMDATFHIYYSQKPRKWDKRYLTIRSDGQIVLSKKEMAKEQTNVCHLSDFDIYSPTSTFLTHKVKPPKKICYAIKSQQKSSMFLSTENFIHYFATNHRSVADAWYRAVQTWRSWYLVNKLGAGQSESINESEVSPVRPPDEPSQVRTFKPLLASIDTHTEERDDSSVDRSRTRQISLRRRSSREHKPPPSSFPKSLATEPEAVTTNSADESPFAASGLLGRTYTHRQKAMKDREEREKREADVLFNQGLVSASAPPRQFNASRPGSRTNSMTSAHQPELDSLLKRSQSINQGKPLVDLTPIYQEPPQHSRKGRAVTVDTGGPLIEAATGIEPTGGIAIPPAKTWRRPTAPPPIPAEPSNPFSNEARINTRSNTVRSASNRYRHGHNTATAPSSPTTPPDLGLIQEQAFAPNSLLARTGSGNLPHGPGAPIGHGVVTGDRNATKPMLDVKPQSPFAEGSLLRGL</sequence>
<feature type="compositionally biased region" description="Basic residues" evidence="1">
    <location>
        <begin position="227"/>
        <end position="238"/>
    </location>
</feature>
<feature type="compositionally biased region" description="Basic and acidic residues" evidence="1">
    <location>
        <begin position="165"/>
        <end position="177"/>
    </location>
</feature>
<organism evidence="2 3">
    <name type="scientific">Aspergillus puulaauensis</name>
    <dbReference type="NCBI Taxonomy" id="1220207"/>
    <lineage>
        <taxon>Eukaryota</taxon>
        <taxon>Fungi</taxon>
        <taxon>Dikarya</taxon>
        <taxon>Ascomycota</taxon>
        <taxon>Pezizomycotina</taxon>
        <taxon>Eurotiomycetes</taxon>
        <taxon>Eurotiomycetidae</taxon>
        <taxon>Eurotiales</taxon>
        <taxon>Aspergillaceae</taxon>
        <taxon>Aspergillus</taxon>
    </lineage>
</organism>
<dbReference type="Gene3D" id="2.30.29.30">
    <property type="entry name" value="Pleckstrin-homology domain (PH domain)/Phosphotyrosine-binding domain (PTB)"/>
    <property type="match status" value="1"/>
</dbReference>
<gene>
    <name evidence="2" type="ORF">APUU_41542S</name>
</gene>
<name>A0A7R7XQI0_9EURO</name>
<keyword evidence="3" id="KW-1185">Reference proteome</keyword>
<dbReference type="RefSeq" id="XP_041557292.1">
    <property type="nucleotide sequence ID" value="XM_041704736.1"/>
</dbReference>
<feature type="compositionally biased region" description="Polar residues" evidence="1">
    <location>
        <begin position="188"/>
        <end position="198"/>
    </location>
</feature>
<evidence type="ECO:0000313" key="2">
    <source>
        <dbReference type="EMBL" id="BCS25098.1"/>
    </source>
</evidence>
<dbReference type="Gene3D" id="3.10.20.90">
    <property type="entry name" value="Phosphatidylinositol 3-kinase Catalytic Subunit, Chain A, domain 1"/>
    <property type="match status" value="1"/>
</dbReference>
<dbReference type="InterPro" id="IPR011993">
    <property type="entry name" value="PH-like_dom_sf"/>
</dbReference>
<proteinExistence type="predicted"/>
<dbReference type="InterPro" id="IPR029071">
    <property type="entry name" value="Ubiquitin-like_domsf"/>
</dbReference>
<dbReference type="KEGG" id="apuu:APUU_41542S"/>
<evidence type="ECO:0000313" key="3">
    <source>
        <dbReference type="Proteomes" id="UP000654913"/>
    </source>
</evidence>
<dbReference type="PANTHER" id="PTHR38700">
    <property type="entry name" value="YALI0E22418P"/>
    <property type="match status" value="1"/>
</dbReference>
<protein>
    <recommendedName>
        <fullName evidence="4">PH domain-containing protein</fullName>
    </recommendedName>
</protein>
<feature type="region of interest" description="Disordered" evidence="1">
    <location>
        <begin position="798"/>
        <end position="847"/>
    </location>
</feature>
<accession>A0A7R7XQI0</accession>